<keyword evidence="2" id="KW-1185">Reference proteome</keyword>
<sequence>GIYTLSGKLVGIVLPINYFGNHLDSQGKTIDTELAVQNFRHAGTMLCNIWCLEPSLEKSVVEFVMISNSAEIDDFGTLPLEQNRQDFTSGEDFRDYVSDLE</sequence>
<protein>
    <submittedName>
        <fullName evidence="1">7050_t:CDS:1</fullName>
    </submittedName>
</protein>
<accession>A0ABN7WES2</accession>
<proteinExistence type="predicted"/>
<gene>
    <name evidence="1" type="ORF">GMARGA_LOCUS29509</name>
</gene>
<evidence type="ECO:0000313" key="1">
    <source>
        <dbReference type="EMBL" id="CAG8827771.1"/>
    </source>
</evidence>
<organism evidence="1 2">
    <name type="scientific">Gigaspora margarita</name>
    <dbReference type="NCBI Taxonomy" id="4874"/>
    <lineage>
        <taxon>Eukaryota</taxon>
        <taxon>Fungi</taxon>
        <taxon>Fungi incertae sedis</taxon>
        <taxon>Mucoromycota</taxon>
        <taxon>Glomeromycotina</taxon>
        <taxon>Glomeromycetes</taxon>
        <taxon>Diversisporales</taxon>
        <taxon>Gigasporaceae</taxon>
        <taxon>Gigaspora</taxon>
    </lineage>
</organism>
<feature type="non-terminal residue" evidence="1">
    <location>
        <position position="1"/>
    </location>
</feature>
<dbReference type="Proteomes" id="UP000789901">
    <property type="component" value="Unassembled WGS sequence"/>
</dbReference>
<dbReference type="PANTHER" id="PTHR46954">
    <property type="entry name" value="C2H2-TYPE DOMAIN-CONTAINING PROTEIN"/>
    <property type="match status" value="1"/>
</dbReference>
<dbReference type="PANTHER" id="PTHR46954:SF1">
    <property type="entry name" value="C2H2-TYPE DOMAIN-CONTAINING PROTEIN"/>
    <property type="match status" value="1"/>
</dbReference>
<dbReference type="EMBL" id="CAJVQB010039841">
    <property type="protein sequence ID" value="CAG8827771.1"/>
    <property type="molecule type" value="Genomic_DNA"/>
</dbReference>
<comment type="caution">
    <text evidence="1">The sequence shown here is derived from an EMBL/GenBank/DDBJ whole genome shotgun (WGS) entry which is preliminary data.</text>
</comment>
<reference evidence="1 2" key="1">
    <citation type="submission" date="2021-06" db="EMBL/GenBank/DDBJ databases">
        <authorList>
            <person name="Kallberg Y."/>
            <person name="Tangrot J."/>
            <person name="Rosling A."/>
        </authorList>
    </citation>
    <scope>NUCLEOTIDE SEQUENCE [LARGE SCALE GENOMIC DNA]</scope>
    <source>
        <strain evidence="1 2">120-4 pot B 10/14</strain>
    </source>
</reference>
<evidence type="ECO:0000313" key="2">
    <source>
        <dbReference type="Proteomes" id="UP000789901"/>
    </source>
</evidence>
<name>A0ABN7WES2_GIGMA</name>